<feature type="domain" description="RING-type" evidence="11">
    <location>
        <begin position="820"/>
        <end position="875"/>
    </location>
</feature>
<dbReference type="OrthoDB" id="1887047at2759"/>
<evidence type="ECO:0000259" key="11">
    <source>
        <dbReference type="PROSITE" id="PS50089"/>
    </source>
</evidence>
<keyword evidence="3" id="KW-0337">GPI-anchor biosynthesis</keyword>
<reference evidence="12 13" key="1">
    <citation type="submission" date="2019-07" db="EMBL/GenBank/DDBJ databases">
        <title>De Novo Assembly of kiwifruit Actinidia rufa.</title>
        <authorList>
            <person name="Sugita-Konishi S."/>
            <person name="Sato K."/>
            <person name="Mori E."/>
            <person name="Abe Y."/>
            <person name="Kisaki G."/>
            <person name="Hamano K."/>
            <person name="Suezawa K."/>
            <person name="Otani M."/>
            <person name="Fukuda T."/>
            <person name="Manabe T."/>
            <person name="Gomi K."/>
            <person name="Tabuchi M."/>
            <person name="Akimitsu K."/>
            <person name="Kataoka I."/>
        </authorList>
    </citation>
    <scope>NUCLEOTIDE SEQUENCE [LARGE SCALE GENOMIC DNA]</scope>
    <source>
        <strain evidence="13">cv. Fuchu</strain>
    </source>
</reference>
<dbReference type="PANTHER" id="PTHR31150">
    <property type="entry name" value="EXPRESSED PROTEIN"/>
    <property type="match status" value="1"/>
</dbReference>
<evidence type="ECO:0000256" key="2">
    <source>
        <dbReference type="ARBA" id="ARBA00004687"/>
    </source>
</evidence>
<dbReference type="PANTHER" id="PTHR31150:SF19">
    <property type="entry name" value="RING-TYPE DOMAIN-CONTAINING PROTEIN"/>
    <property type="match status" value="1"/>
</dbReference>
<dbReference type="Proteomes" id="UP000585474">
    <property type="component" value="Unassembled WGS sequence"/>
</dbReference>
<dbReference type="GO" id="GO:0005789">
    <property type="term" value="C:endoplasmic reticulum membrane"/>
    <property type="evidence" value="ECO:0007669"/>
    <property type="project" value="UniProtKB-SubCell"/>
</dbReference>
<evidence type="ECO:0000256" key="8">
    <source>
        <dbReference type="PROSITE-ProRule" id="PRU00175"/>
    </source>
</evidence>
<dbReference type="GO" id="GO:0006506">
    <property type="term" value="P:GPI anchor biosynthetic process"/>
    <property type="evidence" value="ECO:0007669"/>
    <property type="project" value="UniProtKB-UniPathway"/>
</dbReference>
<evidence type="ECO:0000313" key="12">
    <source>
        <dbReference type="EMBL" id="GFZ17264.1"/>
    </source>
</evidence>
<accession>A0A7J0H393</accession>
<organism evidence="12 13">
    <name type="scientific">Actinidia rufa</name>
    <dbReference type="NCBI Taxonomy" id="165716"/>
    <lineage>
        <taxon>Eukaryota</taxon>
        <taxon>Viridiplantae</taxon>
        <taxon>Streptophyta</taxon>
        <taxon>Embryophyta</taxon>
        <taxon>Tracheophyta</taxon>
        <taxon>Spermatophyta</taxon>
        <taxon>Magnoliopsida</taxon>
        <taxon>eudicotyledons</taxon>
        <taxon>Gunneridae</taxon>
        <taxon>Pentapetalae</taxon>
        <taxon>asterids</taxon>
        <taxon>Ericales</taxon>
        <taxon>Actinidiaceae</taxon>
        <taxon>Actinidia</taxon>
    </lineage>
</organism>
<evidence type="ECO:0000256" key="10">
    <source>
        <dbReference type="SAM" id="Phobius"/>
    </source>
</evidence>
<feature type="region of interest" description="Disordered" evidence="9">
    <location>
        <begin position="705"/>
        <end position="750"/>
    </location>
</feature>
<name>A0A7J0H393_9ERIC</name>
<dbReference type="InterPro" id="IPR001841">
    <property type="entry name" value="Znf_RING"/>
</dbReference>
<dbReference type="InterPro" id="IPR009580">
    <property type="entry name" value="GPI_biosynthesis_protein_Pig-F"/>
</dbReference>
<keyword evidence="13" id="KW-1185">Reference proteome</keyword>
<keyword evidence="6 10" id="KW-1133">Transmembrane helix</keyword>
<sequence>MLEVQTTDDGEDEDGGKRRRIVTIAMEGLYGASDLRIKACIGLMYWKAVGRGTLGLPTGAVVNVFGAVALGAPVGIMPSGSIDYMICLPAHGAVIGAWFGAWPMPLDWERPWQEWPISVSYGAIAGSLIAIVASFGFTLLQGEDPPLSTSAVQENDTLALANSQNGAGNNPVIFHNRNSNRVDPLSFPAPSVPWMHMHRAYQPYTLNIPQNGGNMMVDLNQLHNLQNSLIDPNSININTSIPNLYRRGSPFPEGNVNQVSYAHDNAGADDTSMNYPPHFNSFQNSEINRNFMGIRGYAGGGYQMTRQGGEAGSYIHEPQLKDFVGLGGTEMYYPQSNGHTNIDNRGTAAQFGYPNKIDGNFLSLGIGDKMDTISRSDLSSREISSKLDFAVSPQLNTSHVRQATGSLSPGQNMFSGLSSFQNNIGGFTTPIHNAGGWATDNNNVELKRGTNTGLKSSPFHILQKPQADMSHGFPESSNRNLGFIGNRDLRHLSIDPYKSLGELSASSGPFSSSPASFLGSGQNEASGLASESVKFNLTTTRQTSDQLQKRLMETMQFSPESSMVSSFTRFKGNRQENSGQLFQASKDSTAQAVDQSAQIPRRKHVQTAGKLLSSDEGTAPCVFKGGLFPKRIGVQINEDSAAQASGSGLLQQRLGVHVNEHSATQVAGYGLSKEGLPLQFSKDLLGPTSTTVVSTAKIYGTSQDSNVLGGPSLQRGVIRGPPPAPEGQRRKRAHKPPIIPSVPSSPVQTAPAGAISTPALVPHIKWQAFEDCPSSSQDKVVPRFCLVAFALASGIRSATVCNTGKTTDPNGIPRLTGQKCMICKRDLSFTAEGRVFLPTRPPAVAVLPCGHTFHDHCLQCITPQDLSKNPPCIPCAIGDI</sequence>
<dbReference type="UniPathway" id="UPA00196"/>
<evidence type="ECO:0000313" key="13">
    <source>
        <dbReference type="Proteomes" id="UP000585474"/>
    </source>
</evidence>
<keyword evidence="8" id="KW-0863">Zinc-finger</keyword>
<dbReference type="SUPFAM" id="SSF57850">
    <property type="entry name" value="RING/U-box"/>
    <property type="match status" value="1"/>
</dbReference>
<comment type="caution">
    <text evidence="12">The sequence shown here is derived from an EMBL/GenBank/DDBJ whole genome shotgun (WGS) entry which is preliminary data.</text>
</comment>
<evidence type="ECO:0000256" key="6">
    <source>
        <dbReference type="ARBA" id="ARBA00022989"/>
    </source>
</evidence>
<protein>
    <recommendedName>
        <fullName evidence="11">RING-type domain-containing protein</fullName>
    </recommendedName>
</protein>
<dbReference type="EMBL" id="BJWL01000026">
    <property type="protein sequence ID" value="GFZ17264.1"/>
    <property type="molecule type" value="Genomic_DNA"/>
</dbReference>
<evidence type="ECO:0000256" key="9">
    <source>
        <dbReference type="SAM" id="MobiDB-lite"/>
    </source>
</evidence>
<gene>
    <name evidence="12" type="ORF">Acr_26g0005340</name>
</gene>
<evidence type="ECO:0000256" key="5">
    <source>
        <dbReference type="ARBA" id="ARBA00022824"/>
    </source>
</evidence>
<feature type="transmembrane region" description="Helical" evidence="10">
    <location>
        <begin position="82"/>
        <end position="101"/>
    </location>
</feature>
<feature type="transmembrane region" description="Helical" evidence="10">
    <location>
        <begin position="54"/>
        <end position="75"/>
    </location>
</feature>
<keyword evidence="5" id="KW-0256">Endoplasmic reticulum</keyword>
<dbReference type="AlphaFoldDB" id="A0A7J0H393"/>
<keyword evidence="4 10" id="KW-0812">Transmembrane</keyword>
<evidence type="ECO:0000256" key="4">
    <source>
        <dbReference type="ARBA" id="ARBA00022692"/>
    </source>
</evidence>
<evidence type="ECO:0000256" key="7">
    <source>
        <dbReference type="ARBA" id="ARBA00023136"/>
    </source>
</evidence>
<feature type="transmembrane region" description="Helical" evidence="10">
    <location>
        <begin position="121"/>
        <end position="140"/>
    </location>
</feature>
<dbReference type="PROSITE" id="PS50089">
    <property type="entry name" value="ZF_RING_2"/>
    <property type="match status" value="1"/>
</dbReference>
<keyword evidence="8" id="KW-0862">Zinc</keyword>
<evidence type="ECO:0000256" key="1">
    <source>
        <dbReference type="ARBA" id="ARBA00004477"/>
    </source>
</evidence>
<keyword evidence="8" id="KW-0479">Metal-binding</keyword>
<keyword evidence="7 10" id="KW-0472">Membrane</keyword>
<dbReference type="CDD" id="cd16448">
    <property type="entry name" value="RING-H2"/>
    <property type="match status" value="1"/>
</dbReference>
<proteinExistence type="predicted"/>
<dbReference type="GO" id="GO:0008270">
    <property type="term" value="F:zinc ion binding"/>
    <property type="evidence" value="ECO:0007669"/>
    <property type="project" value="UniProtKB-KW"/>
</dbReference>
<comment type="subcellular location">
    <subcellularLocation>
        <location evidence="1">Endoplasmic reticulum membrane</location>
        <topology evidence="1">Multi-pass membrane protein</topology>
    </subcellularLocation>
</comment>
<evidence type="ECO:0000256" key="3">
    <source>
        <dbReference type="ARBA" id="ARBA00022502"/>
    </source>
</evidence>
<comment type="pathway">
    <text evidence="2">Glycolipid biosynthesis; glycosylphosphatidylinositol-anchor biosynthesis.</text>
</comment>
<dbReference type="Pfam" id="PF06699">
    <property type="entry name" value="PIG-F"/>
    <property type="match status" value="1"/>
</dbReference>